<dbReference type="EMBL" id="PRLG01000018">
    <property type="protein sequence ID" value="PYY29458.1"/>
    <property type="molecule type" value="Genomic_DNA"/>
</dbReference>
<dbReference type="Pfam" id="PF00756">
    <property type="entry name" value="Esterase"/>
    <property type="match status" value="1"/>
</dbReference>
<comment type="caution">
    <text evidence="1">The sequence shown here is derived from an EMBL/GenBank/DDBJ whole genome shotgun (WGS) entry which is preliminary data.</text>
</comment>
<dbReference type="Proteomes" id="UP000247459">
    <property type="component" value="Unassembled WGS sequence"/>
</dbReference>
<dbReference type="InterPro" id="IPR050583">
    <property type="entry name" value="Mycobacterial_A85_antigen"/>
</dbReference>
<name>A0A2W0CP43_9BACL</name>
<proteinExistence type="predicted"/>
<dbReference type="OrthoDB" id="9803578at2"/>
<dbReference type="EC" id="3.6.3.-" evidence="1"/>
<evidence type="ECO:0000313" key="1">
    <source>
        <dbReference type="EMBL" id="PYY29458.1"/>
    </source>
</evidence>
<dbReference type="GO" id="GO:0016787">
    <property type="term" value="F:hydrolase activity"/>
    <property type="evidence" value="ECO:0007669"/>
    <property type="project" value="UniProtKB-KW"/>
</dbReference>
<dbReference type="SUPFAM" id="SSF53474">
    <property type="entry name" value="alpha/beta-Hydrolases"/>
    <property type="match status" value="1"/>
</dbReference>
<dbReference type="PANTHER" id="PTHR48098:SF1">
    <property type="entry name" value="DIACYLGLYCEROL ACYLTRANSFERASE_MYCOLYLTRANSFERASE AG85A"/>
    <property type="match status" value="1"/>
</dbReference>
<dbReference type="RefSeq" id="WP_095360019.1">
    <property type="nucleotide sequence ID" value="NZ_PRLG01000018.1"/>
</dbReference>
<sequence length="255" mass="28481">MALIQCQLFAESLSVSTDITLILPEHSPLRASRDGKLPVLYLLHGRGADHSEWTRHSSIERLAEARGIAVVMPSAGRSYYMDMQQGGSYFTYISEELPAFVKSLFPISDRREDTFVTGVSMGGYGAFKLGLRFPERYAAAASLSGGLDLASRVRGEGNFTPAEMQSIFGSPERIEGSDDDLLAVSRRLAASGTAFPQLYQCCGTEDFLYEANQTFRHTMKELDVQVTYEEEPGGHEWSYWDMKIKRVLEWLPVQV</sequence>
<dbReference type="Gene3D" id="3.40.50.1820">
    <property type="entry name" value="alpha/beta hydrolase"/>
    <property type="match status" value="1"/>
</dbReference>
<dbReference type="GO" id="GO:0016747">
    <property type="term" value="F:acyltransferase activity, transferring groups other than amino-acyl groups"/>
    <property type="evidence" value="ECO:0007669"/>
    <property type="project" value="TreeGrafter"/>
</dbReference>
<dbReference type="AlphaFoldDB" id="A0A2W0CP43"/>
<protein>
    <submittedName>
        <fullName evidence="1">Putative esterase</fullName>
        <ecNumber evidence="1">3.6.3.-</ecNumber>
    </submittedName>
</protein>
<keyword evidence="1" id="KW-0378">Hydrolase</keyword>
<organism evidence="1 2">
    <name type="scientific">Paenibacillus illinoisensis</name>
    <dbReference type="NCBI Taxonomy" id="59845"/>
    <lineage>
        <taxon>Bacteria</taxon>
        <taxon>Bacillati</taxon>
        <taxon>Bacillota</taxon>
        <taxon>Bacilli</taxon>
        <taxon>Bacillales</taxon>
        <taxon>Paenibacillaceae</taxon>
        <taxon>Paenibacillus</taxon>
    </lineage>
</organism>
<dbReference type="InterPro" id="IPR029058">
    <property type="entry name" value="AB_hydrolase_fold"/>
</dbReference>
<reference evidence="1 2" key="1">
    <citation type="submission" date="2018-01" db="EMBL/GenBank/DDBJ databases">
        <title>Genome sequence of the PGP bacterium Paenibacillus illinoisensis E3.</title>
        <authorList>
            <person name="Rolli E."/>
            <person name="Marasco R."/>
            <person name="Bessem C."/>
            <person name="Michoud G."/>
            <person name="Gaiarsa S."/>
            <person name="Borin S."/>
            <person name="Daffonchio D."/>
        </authorList>
    </citation>
    <scope>NUCLEOTIDE SEQUENCE [LARGE SCALE GENOMIC DNA]</scope>
    <source>
        <strain evidence="1 2">E3</strain>
    </source>
</reference>
<dbReference type="InterPro" id="IPR000801">
    <property type="entry name" value="Esterase-like"/>
</dbReference>
<gene>
    <name evidence="1" type="ORF">PIL02S_02412</name>
</gene>
<evidence type="ECO:0000313" key="2">
    <source>
        <dbReference type="Proteomes" id="UP000247459"/>
    </source>
</evidence>
<accession>A0A2W0CP43</accession>
<dbReference type="PANTHER" id="PTHR48098">
    <property type="entry name" value="ENTEROCHELIN ESTERASE-RELATED"/>
    <property type="match status" value="1"/>
</dbReference>